<dbReference type="Proteomes" id="UP000031668">
    <property type="component" value="Unassembled WGS sequence"/>
</dbReference>
<evidence type="ECO:0000256" key="1">
    <source>
        <dbReference type="ARBA" id="ARBA00010409"/>
    </source>
</evidence>
<comment type="similarity">
    <text evidence="1">Belongs to the THADA family.</text>
</comment>
<sequence length="743" mass="86256">MKIAQSGSDEEKNKLVILHYMKPKHIYYFVERLSGAYEHERNISLSILETINSSYSEVFDSRMIENIFNVGLQQILELRVENEHVFGYILKFLSRFSDNKITIIRKIIALSDTKDSNLIIAFLLDILDRNFENIDFLDVKTFTIHSIVSAIRLVFNDASLEIKKCLWFEVFERLKKYLNLLMDIIQNISPEGFSIKQLFTDSNIHKQRLNLSEKEIQNISSAYMNCVWRFTRESCNFLCDVSIFLIGEIINSSDNSQTPYLNHVYEVHNTLELILTHSRHVGIYEMVIEIFGKYATCAWNLDALATKLKSSLLRIPDLICSKHQESLPEIISTRRSAGIPFYVEILITTAPSDRIPSLISKFVENIELAIKTATLNDSEIKSKVILLNVIRHLFNSAKLSDHMSEHASDLFEIAVDGVSNSIWQIKNASILLFSRIVRQVFGDVYRNDYKITMNHFMKYYSSLYDSINSKLANISKFDFKPHDFHLITCYLLIIKRICPCYTNVSSISTHFLNSLDRLYSCPNYKIRSLSVECFFTFFDVKYALDFIYQKSEKIIGSKNGTKYLNYVLSYLMMINSILEILIERSLSDSEYAKSIQKLKGLWSKIDFNQIYQRCSTNSLCLDVLLTVVRKLEGLGIDSKIKISLNSIAKHYKMIETTDNLSNLKYLMRSHVHEIRKLSEIVSIFELFLIKDSFCQFNSVINGIISLDFAKLETDWTYQQTQTLENINKIICECNDRNLQIQVK</sequence>
<dbReference type="AlphaFoldDB" id="A0A0C2MT99"/>
<comment type="caution">
    <text evidence="5">The sequence shown here is derived from an EMBL/GenBank/DDBJ whole genome shotgun (WGS) entry which is preliminary data.</text>
</comment>
<keyword evidence="2" id="KW-0819">tRNA processing</keyword>
<organism evidence="5 6">
    <name type="scientific">Thelohanellus kitauei</name>
    <name type="common">Myxosporean</name>
    <dbReference type="NCBI Taxonomy" id="669202"/>
    <lineage>
        <taxon>Eukaryota</taxon>
        <taxon>Metazoa</taxon>
        <taxon>Cnidaria</taxon>
        <taxon>Myxozoa</taxon>
        <taxon>Myxosporea</taxon>
        <taxon>Bivalvulida</taxon>
        <taxon>Platysporina</taxon>
        <taxon>Myxobolidae</taxon>
        <taxon>Thelohanellus</taxon>
    </lineage>
</organism>
<dbReference type="GO" id="GO:0005829">
    <property type="term" value="C:cytosol"/>
    <property type="evidence" value="ECO:0007669"/>
    <property type="project" value="TreeGrafter"/>
</dbReference>
<dbReference type="GO" id="GO:0030488">
    <property type="term" value="P:tRNA methylation"/>
    <property type="evidence" value="ECO:0007669"/>
    <property type="project" value="TreeGrafter"/>
</dbReference>
<feature type="domain" description="DUF2428" evidence="3">
    <location>
        <begin position="171"/>
        <end position="424"/>
    </location>
</feature>
<name>A0A0C2MT99_THEKT</name>
<dbReference type="PANTHER" id="PTHR14387">
    <property type="entry name" value="THADA/DEATH RECEPTOR INTERACTING PROTEIN"/>
    <property type="match status" value="1"/>
</dbReference>
<reference evidence="5 6" key="1">
    <citation type="journal article" date="2014" name="Genome Biol. Evol.">
        <title>The genome of the myxosporean Thelohanellus kitauei shows adaptations to nutrient acquisition within its fish host.</title>
        <authorList>
            <person name="Yang Y."/>
            <person name="Xiong J."/>
            <person name="Zhou Z."/>
            <person name="Huo F."/>
            <person name="Miao W."/>
            <person name="Ran C."/>
            <person name="Liu Y."/>
            <person name="Zhang J."/>
            <person name="Feng J."/>
            <person name="Wang M."/>
            <person name="Wang M."/>
            <person name="Wang L."/>
            <person name="Yao B."/>
        </authorList>
    </citation>
    <scope>NUCLEOTIDE SEQUENCE [LARGE SCALE GENOMIC DNA]</scope>
    <source>
        <strain evidence="5">Wuqing</strain>
    </source>
</reference>
<evidence type="ECO:0000313" key="5">
    <source>
        <dbReference type="EMBL" id="KII64937.1"/>
    </source>
</evidence>
<dbReference type="PANTHER" id="PTHR14387:SF0">
    <property type="entry name" value="DUF2428 DOMAIN-CONTAINING PROTEIN"/>
    <property type="match status" value="1"/>
</dbReference>
<dbReference type="InterPro" id="IPR016024">
    <property type="entry name" value="ARM-type_fold"/>
</dbReference>
<dbReference type="Pfam" id="PF10350">
    <property type="entry name" value="DUF2428"/>
    <property type="match status" value="1"/>
</dbReference>
<dbReference type="Pfam" id="PF25151">
    <property type="entry name" value="TPR_Trm732_C"/>
    <property type="match status" value="1"/>
</dbReference>
<keyword evidence="6" id="KW-1185">Reference proteome</keyword>
<proteinExistence type="inferred from homology"/>
<gene>
    <name evidence="5" type="ORF">RF11_06151</name>
</gene>
<accession>A0A0C2MT99</accession>
<dbReference type="InterPro" id="IPR051954">
    <property type="entry name" value="tRNA_methyltransferase_THADA"/>
</dbReference>
<evidence type="ECO:0000313" key="6">
    <source>
        <dbReference type="Proteomes" id="UP000031668"/>
    </source>
</evidence>
<protein>
    <submittedName>
        <fullName evidence="5">Thyroid adenoma-associated protein</fullName>
    </submittedName>
</protein>
<evidence type="ECO:0000259" key="4">
    <source>
        <dbReference type="Pfam" id="PF25151"/>
    </source>
</evidence>
<dbReference type="OrthoDB" id="73997at2759"/>
<feature type="domain" description="tRNA (32-2'-O)-methyltransferase regulator THADA-like C-terminal TPR repeats region" evidence="4">
    <location>
        <begin position="427"/>
        <end position="554"/>
    </location>
</feature>
<evidence type="ECO:0000259" key="3">
    <source>
        <dbReference type="Pfam" id="PF10350"/>
    </source>
</evidence>
<dbReference type="SUPFAM" id="SSF48371">
    <property type="entry name" value="ARM repeat"/>
    <property type="match status" value="1"/>
</dbReference>
<evidence type="ECO:0000256" key="2">
    <source>
        <dbReference type="ARBA" id="ARBA00022694"/>
    </source>
</evidence>
<dbReference type="EMBL" id="JWZT01004066">
    <property type="protein sequence ID" value="KII64937.1"/>
    <property type="molecule type" value="Genomic_DNA"/>
</dbReference>
<dbReference type="InterPro" id="IPR019442">
    <property type="entry name" value="THADA/TRM732_DUF2428"/>
</dbReference>
<dbReference type="InterPro" id="IPR056842">
    <property type="entry name" value="THADA-like_TPR_C"/>
</dbReference>